<proteinExistence type="predicted"/>
<dbReference type="EMBL" id="JAUSUB010000002">
    <property type="protein sequence ID" value="MDQ0268876.1"/>
    <property type="molecule type" value="Genomic_DNA"/>
</dbReference>
<dbReference type="RefSeq" id="WP_307471984.1">
    <property type="nucleotide sequence ID" value="NZ_JAUSUB010000002.1"/>
</dbReference>
<dbReference type="Pfam" id="PF04883">
    <property type="entry name" value="HK97-gp10_like"/>
    <property type="match status" value="1"/>
</dbReference>
<protein>
    <submittedName>
        <fullName evidence="1">HK97 gp10 family phage protein</fullName>
    </submittedName>
</protein>
<dbReference type="InterPro" id="IPR010064">
    <property type="entry name" value="HK97-gp10_tail"/>
</dbReference>
<reference evidence="1 2" key="1">
    <citation type="submission" date="2023-07" db="EMBL/GenBank/DDBJ databases">
        <title>Genomic Encyclopedia of Type Strains, Phase IV (KMG-IV): sequencing the most valuable type-strain genomes for metagenomic binning, comparative biology and taxonomic classification.</title>
        <authorList>
            <person name="Goeker M."/>
        </authorList>
    </citation>
    <scope>NUCLEOTIDE SEQUENCE [LARGE SCALE GENOMIC DNA]</scope>
    <source>
        <strain evidence="1 2">DSM 23494</strain>
    </source>
</reference>
<dbReference type="NCBIfam" id="TIGR01725">
    <property type="entry name" value="phge_HK97_gp10"/>
    <property type="match status" value="1"/>
</dbReference>
<organism evidence="1 2">
    <name type="scientific">Cytobacillus purgationiresistens</name>
    <dbReference type="NCBI Taxonomy" id="863449"/>
    <lineage>
        <taxon>Bacteria</taxon>
        <taxon>Bacillati</taxon>
        <taxon>Bacillota</taxon>
        <taxon>Bacilli</taxon>
        <taxon>Bacillales</taxon>
        <taxon>Bacillaceae</taxon>
        <taxon>Cytobacillus</taxon>
    </lineage>
</organism>
<name>A0ABU0AC97_9BACI</name>
<gene>
    <name evidence="1" type="ORF">J2S17_000745</name>
</gene>
<keyword evidence="2" id="KW-1185">Reference proteome</keyword>
<comment type="caution">
    <text evidence="1">The sequence shown here is derived from an EMBL/GenBank/DDBJ whole genome shotgun (WGS) entry which is preliminary data.</text>
</comment>
<sequence length="129" mass="14487">MANSSFQFDGINEHIEFFDSIGRDIDKVDDQALKAGGEEIAKRQRSLVNRSKKNQAHIENNITVTKAKESDEGKFVNVGPNQKVAWRAKFLEYGTSKMPAYPFIDKGAEQGENDAISAMEQVYMRALSQ</sequence>
<accession>A0ABU0AC97</accession>
<dbReference type="Proteomes" id="UP001238088">
    <property type="component" value="Unassembled WGS sequence"/>
</dbReference>
<evidence type="ECO:0000313" key="1">
    <source>
        <dbReference type="EMBL" id="MDQ0268876.1"/>
    </source>
</evidence>
<evidence type="ECO:0000313" key="2">
    <source>
        <dbReference type="Proteomes" id="UP001238088"/>
    </source>
</evidence>